<dbReference type="EC" id="3.5.1.128" evidence="3"/>
<dbReference type="PANTHER" id="PTHR23088:SF27">
    <property type="entry name" value="DEAMINATED GLUTATHIONE AMIDASE"/>
    <property type="match status" value="1"/>
</dbReference>
<gene>
    <name evidence="7" type="primary">NIT1</name>
</gene>
<reference evidence="7" key="1">
    <citation type="submission" date="2025-08" db="UniProtKB">
        <authorList>
            <consortium name="Ensembl"/>
        </authorList>
    </citation>
    <scope>IDENTIFICATION</scope>
</reference>
<keyword evidence="8" id="KW-1185">Reference proteome</keyword>
<dbReference type="InterPro" id="IPR036526">
    <property type="entry name" value="C-N_Hydrolase_sf"/>
</dbReference>
<evidence type="ECO:0000256" key="3">
    <source>
        <dbReference type="ARBA" id="ARBA00066912"/>
    </source>
</evidence>
<dbReference type="OMA" id="MRVAVCQ"/>
<dbReference type="OrthoDB" id="680339at2759"/>
<dbReference type="FunFam" id="3.60.110.10:FF:000005">
    <property type="entry name" value="nitrilase homolog 1 isoform X1"/>
    <property type="match status" value="1"/>
</dbReference>
<name>A0A8C6VIH0_NAJNA</name>
<dbReference type="GO" id="GO:0005739">
    <property type="term" value="C:mitochondrion"/>
    <property type="evidence" value="ECO:0007669"/>
    <property type="project" value="Ensembl"/>
</dbReference>
<dbReference type="GO" id="GO:0043605">
    <property type="term" value="P:amide catabolic process"/>
    <property type="evidence" value="ECO:0007669"/>
    <property type="project" value="Ensembl"/>
</dbReference>
<reference evidence="7" key="2">
    <citation type="submission" date="2025-09" db="UniProtKB">
        <authorList>
            <consortium name="Ensembl"/>
        </authorList>
    </citation>
    <scope>IDENTIFICATION</scope>
</reference>
<dbReference type="InterPro" id="IPR001110">
    <property type="entry name" value="UPF0012_CS"/>
</dbReference>
<dbReference type="Gene3D" id="3.60.110.10">
    <property type="entry name" value="Carbon-nitrogen hydrolase"/>
    <property type="match status" value="1"/>
</dbReference>
<dbReference type="SUPFAM" id="SSF56317">
    <property type="entry name" value="Carbon-nitrogen hydrolase"/>
    <property type="match status" value="1"/>
</dbReference>
<dbReference type="Proteomes" id="UP000694559">
    <property type="component" value="Unplaced"/>
</dbReference>
<dbReference type="InterPro" id="IPR003010">
    <property type="entry name" value="C-N_Hydrolase"/>
</dbReference>
<evidence type="ECO:0000256" key="2">
    <source>
        <dbReference type="ARBA" id="ARBA00022801"/>
    </source>
</evidence>
<protein>
    <recommendedName>
        <fullName evidence="4">Deaminated glutathione amidase</fullName>
        <ecNumber evidence="3">3.5.1.128</ecNumber>
    </recommendedName>
    <alternativeName>
        <fullName evidence="5">Nitrilase homolog 1</fullName>
    </alternativeName>
</protein>
<evidence type="ECO:0000259" key="6">
    <source>
        <dbReference type="PROSITE" id="PS50263"/>
    </source>
</evidence>
<sequence length="390" mass="43172">MYLLMAGLSKYQRSKLRGHQGFYSSPLSYKYSSLLKPLSSSNFGKGSPRSLETKHFSTFDYSRLRGVVQKTLQILCGAAKQFRGIQSQGPGHSSPAMFSGARGPKPLIAVCQVTSTPDREHNWEACSQLVREATRRDACIVFLPEAFDFIGSCTEETLSLAEPLEGDYLQRYVSLARECGVWLSLGGFHERGKDWESTRRIYNCHLLVDATGCVAAAYRKIHLFDVELEGRVSLKESAFTNPGSEMVPPVPTPAGKVGLAICYDLRFPEMALTLAQAGAEILTYPSAFTVTTGAAHWEVLLRARAVETQSYVVAAAQTGQHHPRRTSFGHSMVVDPWGSIVAQCQEGPGLCFAEIDLPYLHRLRQEMPVFAHRQPRFYSRAAAEWGFGPP</sequence>
<dbReference type="Pfam" id="PF00795">
    <property type="entry name" value="CN_hydrolase"/>
    <property type="match status" value="1"/>
</dbReference>
<dbReference type="AlphaFoldDB" id="A0A8C6VIH0"/>
<accession>A0A8C6VIH0</accession>
<organism evidence="7 8">
    <name type="scientific">Naja naja</name>
    <name type="common">Indian cobra</name>
    <dbReference type="NCBI Taxonomy" id="35670"/>
    <lineage>
        <taxon>Eukaryota</taxon>
        <taxon>Metazoa</taxon>
        <taxon>Chordata</taxon>
        <taxon>Craniata</taxon>
        <taxon>Vertebrata</taxon>
        <taxon>Euteleostomi</taxon>
        <taxon>Lepidosauria</taxon>
        <taxon>Squamata</taxon>
        <taxon>Bifurcata</taxon>
        <taxon>Unidentata</taxon>
        <taxon>Episquamata</taxon>
        <taxon>Toxicofera</taxon>
        <taxon>Serpentes</taxon>
        <taxon>Colubroidea</taxon>
        <taxon>Elapidae</taxon>
        <taxon>Elapinae</taxon>
        <taxon>Naja</taxon>
    </lineage>
</organism>
<comment type="similarity">
    <text evidence="1">Belongs to the carbon-nitrogen hydrolase superfamily. NIT1/NIT2 family.</text>
</comment>
<keyword evidence="2" id="KW-0378">Hydrolase</keyword>
<evidence type="ECO:0000313" key="7">
    <source>
        <dbReference type="Ensembl" id="ENSNNAP00000006043.1"/>
    </source>
</evidence>
<feature type="domain" description="CN hydrolase" evidence="6">
    <location>
        <begin position="106"/>
        <end position="357"/>
    </location>
</feature>
<dbReference type="CDD" id="cd07572">
    <property type="entry name" value="nit"/>
    <property type="match status" value="1"/>
</dbReference>
<dbReference type="PROSITE" id="PS01227">
    <property type="entry name" value="UPF0012"/>
    <property type="match status" value="1"/>
</dbReference>
<dbReference type="InterPro" id="IPR045254">
    <property type="entry name" value="Nit1/2_C-N_Hydrolase"/>
</dbReference>
<dbReference type="GeneTree" id="ENSGT00550000075099"/>
<dbReference type="PANTHER" id="PTHR23088">
    <property type="entry name" value="NITRILASE-RELATED"/>
    <property type="match status" value="1"/>
</dbReference>
<dbReference type="PROSITE" id="PS50263">
    <property type="entry name" value="CN_HYDROLASE"/>
    <property type="match status" value="1"/>
</dbReference>
<evidence type="ECO:0000256" key="5">
    <source>
        <dbReference type="ARBA" id="ARBA00080297"/>
    </source>
</evidence>
<dbReference type="Ensembl" id="ENSNNAT00000006316.1">
    <property type="protein sequence ID" value="ENSNNAP00000006043.1"/>
    <property type="gene ID" value="ENSNNAG00000004091.1"/>
</dbReference>
<evidence type="ECO:0000256" key="1">
    <source>
        <dbReference type="ARBA" id="ARBA00010613"/>
    </source>
</evidence>
<dbReference type="GO" id="GO:0110050">
    <property type="term" value="F:deaminated glutathione amidase activity"/>
    <property type="evidence" value="ECO:0007669"/>
    <property type="project" value="UniProtKB-EC"/>
</dbReference>
<evidence type="ECO:0000256" key="4">
    <source>
        <dbReference type="ARBA" id="ARBA00074513"/>
    </source>
</evidence>
<evidence type="ECO:0000313" key="8">
    <source>
        <dbReference type="Proteomes" id="UP000694559"/>
    </source>
</evidence>
<proteinExistence type="inferred from homology"/>